<evidence type="ECO:0000256" key="4">
    <source>
        <dbReference type="ARBA" id="ARBA00023125"/>
    </source>
</evidence>
<feature type="region of interest" description="Disordered" evidence="6">
    <location>
        <begin position="564"/>
        <end position="640"/>
    </location>
</feature>
<evidence type="ECO:0000256" key="2">
    <source>
        <dbReference type="ARBA" id="ARBA00023015"/>
    </source>
</evidence>
<dbReference type="CDD" id="cd06171">
    <property type="entry name" value="Sigma70_r4"/>
    <property type="match status" value="1"/>
</dbReference>
<comment type="similarity">
    <text evidence="1">Belongs to the sigma-70 factor family. ECF subfamily.</text>
</comment>
<accession>A0A2T4UBU5</accession>
<comment type="caution">
    <text evidence="9">The sequence shown here is derived from an EMBL/GenBank/DDBJ whole genome shotgun (WGS) entry which is preliminary data.</text>
</comment>
<dbReference type="Pfam" id="PF08281">
    <property type="entry name" value="Sigma70_r4_2"/>
    <property type="match status" value="1"/>
</dbReference>
<keyword evidence="5" id="KW-0804">Transcription</keyword>
<dbReference type="Gene3D" id="1.10.10.10">
    <property type="entry name" value="Winged helix-like DNA-binding domain superfamily/Winged helix DNA-binding domain"/>
    <property type="match status" value="1"/>
</dbReference>
<name>A0A2T4UBU5_9ACTN</name>
<dbReference type="GO" id="GO:0006352">
    <property type="term" value="P:DNA-templated transcription initiation"/>
    <property type="evidence" value="ECO:0007669"/>
    <property type="project" value="InterPro"/>
</dbReference>
<evidence type="ECO:0000313" key="9">
    <source>
        <dbReference type="EMBL" id="PTL54355.1"/>
    </source>
</evidence>
<dbReference type="InterPro" id="IPR039425">
    <property type="entry name" value="RNA_pol_sigma-70-like"/>
</dbReference>
<evidence type="ECO:0000259" key="7">
    <source>
        <dbReference type="Pfam" id="PF04542"/>
    </source>
</evidence>
<proteinExistence type="inferred from homology"/>
<dbReference type="InterPro" id="IPR013324">
    <property type="entry name" value="RNA_pol_sigma_r3/r4-like"/>
</dbReference>
<evidence type="ECO:0000313" key="10">
    <source>
        <dbReference type="Proteomes" id="UP000240739"/>
    </source>
</evidence>
<dbReference type="PANTHER" id="PTHR43133:SF8">
    <property type="entry name" value="RNA POLYMERASE SIGMA FACTOR HI_1459-RELATED"/>
    <property type="match status" value="1"/>
</dbReference>
<dbReference type="NCBIfam" id="TIGR02937">
    <property type="entry name" value="sigma70-ECF"/>
    <property type="match status" value="1"/>
</dbReference>
<reference evidence="9 10" key="1">
    <citation type="submission" date="2018-03" db="EMBL/GenBank/DDBJ databases">
        <title>Aquarubrobacter algicola gen. nov., sp. nov., a novel actinobacterium isolated from shallow eutrophic lake during the end of cyanobacterial harmful algal blooms.</title>
        <authorList>
            <person name="Chun S.J."/>
        </authorList>
    </citation>
    <scope>NUCLEOTIDE SEQUENCE [LARGE SCALE GENOMIC DNA]</scope>
    <source>
        <strain evidence="9 10">Seoho-28</strain>
    </source>
</reference>
<feature type="compositionally biased region" description="Basic and acidic residues" evidence="6">
    <location>
        <begin position="1"/>
        <end position="15"/>
    </location>
</feature>
<dbReference type="AlphaFoldDB" id="A0A2T4UBU5"/>
<evidence type="ECO:0008006" key="11">
    <source>
        <dbReference type="Google" id="ProtNLM"/>
    </source>
</evidence>
<keyword evidence="4" id="KW-0238">DNA-binding</keyword>
<dbReference type="SUPFAM" id="SSF88659">
    <property type="entry name" value="Sigma3 and sigma4 domains of RNA polymerase sigma factors"/>
    <property type="match status" value="1"/>
</dbReference>
<dbReference type="GO" id="GO:0016987">
    <property type="term" value="F:sigma factor activity"/>
    <property type="evidence" value="ECO:0007669"/>
    <property type="project" value="UniProtKB-KW"/>
</dbReference>
<dbReference type="InterPro" id="IPR014284">
    <property type="entry name" value="RNA_pol_sigma-70_dom"/>
</dbReference>
<dbReference type="GO" id="GO:0003677">
    <property type="term" value="F:DNA binding"/>
    <property type="evidence" value="ECO:0007669"/>
    <property type="project" value="UniProtKB-KW"/>
</dbReference>
<keyword evidence="10" id="KW-1185">Reference proteome</keyword>
<protein>
    <recommendedName>
        <fullName evidence="11">Sigma-70 family RNA polymerase sigma factor</fullName>
    </recommendedName>
</protein>
<dbReference type="PANTHER" id="PTHR43133">
    <property type="entry name" value="RNA POLYMERASE ECF-TYPE SIGMA FACTO"/>
    <property type="match status" value="1"/>
</dbReference>
<keyword evidence="2" id="KW-0805">Transcription regulation</keyword>
<feature type="region of interest" description="Disordered" evidence="6">
    <location>
        <begin position="1"/>
        <end position="38"/>
    </location>
</feature>
<evidence type="ECO:0000259" key="8">
    <source>
        <dbReference type="Pfam" id="PF08281"/>
    </source>
</evidence>
<gene>
    <name evidence="9" type="ORF">C7Y72_21715</name>
</gene>
<dbReference type="InterPro" id="IPR007627">
    <property type="entry name" value="RNA_pol_sigma70_r2"/>
</dbReference>
<dbReference type="EMBL" id="PYYB01000005">
    <property type="protein sequence ID" value="PTL54355.1"/>
    <property type="molecule type" value="Genomic_DNA"/>
</dbReference>
<dbReference type="Pfam" id="PF04542">
    <property type="entry name" value="Sigma70_r2"/>
    <property type="match status" value="1"/>
</dbReference>
<feature type="compositionally biased region" description="Low complexity" evidence="6">
    <location>
        <begin position="600"/>
        <end position="613"/>
    </location>
</feature>
<sequence length="640" mass="66807">MHEHEVGVEGDRPLEQLETGGHAGDDRRDRPPAGDLQAVGRVVREPRRVQQRVEIGEQVVQKRHGPVRHTVEARLSSGPNLHATPCPGPPLNARVRARCGARTPPLPPPGSRRTTIAATAPTFVPVCRANTDTTDPDLVAAVRRGDDQAFELLYERYHRRIAAYIFGMVGDYGRAEDIAQDVFMSALRRMRETDRPIAFKPWVYEIAKNACIDQFRRSRRTEEVSYDADEGLGAVDYGKLVTTGPAPDVAVDQKMSIDHLRGAFGGLSETHHQILVMRELEGLSYREIGERLGMSRASVESTLFRARRRLSEEYEELSSGERCSRVQLIIAQAAGTALGARDQRKLGKHVAHCQSCRREAHLAGLDLAVLRPRPVRSRLAALLPLPAFLRRRLEGDEGGLGSGLAAGHHAPAVAQWSAQMSAAVDPAVAGWAKAAVAAATIAVAGLGAGQVGGDDRIDLRAGLPGNAVTEGLGAAPERSAVPAAATAERPAGTATGAVRPASSAAATATPAPASPSGPSAAGVAGTTADAVRETSPVAPLLGGGSTGDAPSAPAVAPADALKLPLQTGDPTATATGDGRPPSSRQEDLTQAVEDVVSALPSVPAPQTVVPTPQGATPDPRTGVADALGDATSAVTGALAP</sequence>
<feature type="compositionally biased region" description="Low complexity" evidence="6">
    <location>
        <begin position="564"/>
        <end position="578"/>
    </location>
</feature>
<organism evidence="9 10">
    <name type="scientific">Paraconexibacter algicola</name>
    <dbReference type="NCBI Taxonomy" id="2133960"/>
    <lineage>
        <taxon>Bacteria</taxon>
        <taxon>Bacillati</taxon>
        <taxon>Actinomycetota</taxon>
        <taxon>Thermoleophilia</taxon>
        <taxon>Solirubrobacterales</taxon>
        <taxon>Paraconexibacteraceae</taxon>
        <taxon>Paraconexibacter</taxon>
    </lineage>
</organism>
<evidence type="ECO:0000256" key="5">
    <source>
        <dbReference type="ARBA" id="ARBA00023163"/>
    </source>
</evidence>
<dbReference type="Proteomes" id="UP000240739">
    <property type="component" value="Unassembled WGS sequence"/>
</dbReference>
<evidence type="ECO:0000256" key="3">
    <source>
        <dbReference type="ARBA" id="ARBA00023082"/>
    </source>
</evidence>
<dbReference type="InterPro" id="IPR036388">
    <property type="entry name" value="WH-like_DNA-bd_sf"/>
</dbReference>
<keyword evidence="3" id="KW-0731">Sigma factor</keyword>
<feature type="domain" description="RNA polymerase sigma factor 70 region 4 type 2" evidence="8">
    <location>
        <begin position="263"/>
        <end position="310"/>
    </location>
</feature>
<dbReference type="Gene3D" id="1.10.1740.10">
    <property type="match status" value="1"/>
</dbReference>
<dbReference type="InterPro" id="IPR013249">
    <property type="entry name" value="RNA_pol_sigma70_r4_t2"/>
</dbReference>
<feature type="domain" description="RNA polymerase sigma-70 region 2" evidence="7">
    <location>
        <begin position="153"/>
        <end position="221"/>
    </location>
</feature>
<feature type="compositionally biased region" description="Low complexity" evidence="6">
    <location>
        <begin position="473"/>
        <end position="529"/>
    </location>
</feature>
<evidence type="ECO:0000256" key="1">
    <source>
        <dbReference type="ARBA" id="ARBA00010641"/>
    </source>
</evidence>
<evidence type="ECO:0000256" key="6">
    <source>
        <dbReference type="SAM" id="MobiDB-lite"/>
    </source>
</evidence>
<feature type="region of interest" description="Disordered" evidence="6">
    <location>
        <begin position="470"/>
        <end position="530"/>
    </location>
</feature>
<feature type="compositionally biased region" description="Basic and acidic residues" evidence="6">
    <location>
        <begin position="23"/>
        <end position="32"/>
    </location>
</feature>
<dbReference type="SUPFAM" id="SSF88946">
    <property type="entry name" value="Sigma2 domain of RNA polymerase sigma factors"/>
    <property type="match status" value="1"/>
</dbReference>
<dbReference type="InterPro" id="IPR013325">
    <property type="entry name" value="RNA_pol_sigma_r2"/>
</dbReference>